<dbReference type="Proteomes" id="UP000315003">
    <property type="component" value="Chromosome"/>
</dbReference>
<reference evidence="1 2" key="1">
    <citation type="submission" date="2019-02" db="EMBL/GenBank/DDBJ databases">
        <title>Deep-cultivation of Planctomycetes and their phenomic and genomic characterization uncovers novel biology.</title>
        <authorList>
            <person name="Wiegand S."/>
            <person name="Jogler M."/>
            <person name="Boedeker C."/>
            <person name="Pinto D."/>
            <person name="Vollmers J."/>
            <person name="Rivas-Marin E."/>
            <person name="Kohn T."/>
            <person name="Peeters S.H."/>
            <person name="Heuer A."/>
            <person name="Rast P."/>
            <person name="Oberbeckmann S."/>
            <person name="Bunk B."/>
            <person name="Jeske O."/>
            <person name="Meyerdierks A."/>
            <person name="Storesund J.E."/>
            <person name="Kallscheuer N."/>
            <person name="Luecker S."/>
            <person name="Lage O.M."/>
            <person name="Pohl T."/>
            <person name="Merkel B.J."/>
            <person name="Hornburger P."/>
            <person name="Mueller R.-W."/>
            <person name="Bruemmer F."/>
            <person name="Labrenz M."/>
            <person name="Spormann A.M."/>
            <person name="Op den Camp H."/>
            <person name="Overmann J."/>
            <person name="Amann R."/>
            <person name="Jetten M.S.M."/>
            <person name="Mascher T."/>
            <person name="Medema M.H."/>
            <person name="Devos D.P."/>
            <person name="Kaster A.-K."/>
            <person name="Ovreas L."/>
            <person name="Rohde M."/>
            <person name="Galperin M.Y."/>
            <person name="Jogler C."/>
        </authorList>
    </citation>
    <scope>NUCLEOTIDE SEQUENCE [LARGE SCALE GENOMIC DNA]</scope>
    <source>
        <strain evidence="1 2">SV_7m_r</strain>
    </source>
</reference>
<sequence>MHCITLAQFASQIAQHADVWAQTPDEIPTDAIHTYWISAKTRHQQWHEVLSQFRDARNEADFGALRHYWSYYLPVLQEIVVSDQLSRMMATVADMKQQAGDAHESAASFFAIANGVYFSGLECSNRLANLLLTPAGVETRDLVMLNRLRRTCERWTDWQIGLTNLGSQRSFRFCFDVDRGETFRDELKLSKDRGQLELATQLLTMSMLGSYQRYLSKRDGLKRNNQQWVESIMALLHPAMFDLTGLPMSVPGSQSAQENAGSVFT</sequence>
<protein>
    <submittedName>
        <fullName evidence="1">Uncharacterized protein</fullName>
    </submittedName>
</protein>
<name>A0A517SV49_9BACT</name>
<organism evidence="1 2">
    <name type="scientific">Stieleria bergensis</name>
    <dbReference type="NCBI Taxonomy" id="2528025"/>
    <lineage>
        <taxon>Bacteria</taxon>
        <taxon>Pseudomonadati</taxon>
        <taxon>Planctomycetota</taxon>
        <taxon>Planctomycetia</taxon>
        <taxon>Pirellulales</taxon>
        <taxon>Pirellulaceae</taxon>
        <taxon>Stieleria</taxon>
    </lineage>
</organism>
<dbReference type="AlphaFoldDB" id="A0A517SV49"/>
<proteinExistence type="predicted"/>
<gene>
    <name evidence="1" type="ORF">SV7mr_25160</name>
</gene>
<accession>A0A517SV49</accession>
<evidence type="ECO:0000313" key="2">
    <source>
        <dbReference type="Proteomes" id="UP000315003"/>
    </source>
</evidence>
<dbReference type="EMBL" id="CP036272">
    <property type="protein sequence ID" value="QDT60001.1"/>
    <property type="molecule type" value="Genomic_DNA"/>
</dbReference>
<evidence type="ECO:0000313" key="1">
    <source>
        <dbReference type="EMBL" id="QDT60001.1"/>
    </source>
</evidence>
<keyword evidence="2" id="KW-1185">Reference proteome</keyword>